<dbReference type="GO" id="GO:0046872">
    <property type="term" value="F:metal ion binding"/>
    <property type="evidence" value="ECO:0007669"/>
    <property type="project" value="UniProtKB-KW"/>
</dbReference>
<keyword evidence="2 5" id="KW-0862">Zinc</keyword>
<dbReference type="Gene3D" id="4.10.1040.10">
    <property type="entry name" value="DM DNA-binding domain"/>
    <property type="match status" value="1"/>
</dbReference>
<dbReference type="FunFam" id="4.10.1040.10:FF:000001">
    <property type="entry name" value="doublesex- and mab-3-related transcription factor 1"/>
    <property type="match status" value="1"/>
</dbReference>
<dbReference type="Proteomes" id="UP000494256">
    <property type="component" value="Unassembled WGS sequence"/>
</dbReference>
<comment type="caution">
    <text evidence="8">The sequence shown here is derived from an EMBL/GenBank/DDBJ whole genome shotgun (WGS) entry which is preliminary data.</text>
</comment>
<evidence type="ECO:0000256" key="2">
    <source>
        <dbReference type="ARBA" id="ARBA00022833"/>
    </source>
</evidence>
<dbReference type="EMBL" id="CADEBD010000344">
    <property type="protein sequence ID" value="CAB3248764.1"/>
    <property type="molecule type" value="Genomic_DNA"/>
</dbReference>
<gene>
    <name evidence="8" type="ORF">APLA_LOCUS12514</name>
</gene>
<feature type="region of interest" description="Disordered" evidence="6">
    <location>
        <begin position="270"/>
        <end position="289"/>
    </location>
</feature>
<dbReference type="PANTHER" id="PTHR46599">
    <property type="entry name" value="PIGGYBAC TRANSPOSABLE ELEMENT-DERIVED PROTEIN 4"/>
    <property type="match status" value="1"/>
</dbReference>
<evidence type="ECO:0000256" key="3">
    <source>
        <dbReference type="ARBA" id="ARBA00023125"/>
    </source>
</evidence>
<dbReference type="SMART" id="SM00301">
    <property type="entry name" value="DM"/>
    <property type="match status" value="1"/>
</dbReference>
<dbReference type="InterPro" id="IPR029526">
    <property type="entry name" value="PGBD"/>
</dbReference>
<evidence type="ECO:0000313" key="8">
    <source>
        <dbReference type="EMBL" id="CAB3248764.1"/>
    </source>
</evidence>
<name>A0A8S1ASH7_ARCPL</name>
<accession>A0A8S1ASH7</accession>
<keyword evidence="1 5" id="KW-0479">Metal-binding</keyword>
<dbReference type="AlphaFoldDB" id="A0A8S1ASH7"/>
<dbReference type="OrthoDB" id="7416635at2759"/>
<dbReference type="Pfam" id="PF13843">
    <property type="entry name" value="DDE_Tnp_1_7"/>
    <property type="match status" value="1"/>
</dbReference>
<evidence type="ECO:0000256" key="4">
    <source>
        <dbReference type="ARBA" id="ARBA00023242"/>
    </source>
</evidence>
<dbReference type="PROSITE" id="PS50809">
    <property type="entry name" value="DM_2"/>
    <property type="match status" value="1"/>
</dbReference>
<evidence type="ECO:0000256" key="1">
    <source>
        <dbReference type="ARBA" id="ARBA00022723"/>
    </source>
</evidence>
<protein>
    <recommendedName>
        <fullName evidence="7">DM domain-containing protein</fullName>
    </recommendedName>
</protein>
<dbReference type="PROSITE" id="PS40000">
    <property type="entry name" value="DM_1"/>
    <property type="match status" value="1"/>
</dbReference>
<keyword evidence="4 5" id="KW-0539">Nucleus</keyword>
<dbReference type="SUPFAM" id="SSF82927">
    <property type="entry name" value="Cysteine-rich DNA binding domain, (DM domain)"/>
    <property type="match status" value="1"/>
</dbReference>
<feature type="region of interest" description="Disordered" evidence="6">
    <location>
        <begin position="337"/>
        <end position="427"/>
    </location>
</feature>
<evidence type="ECO:0000256" key="6">
    <source>
        <dbReference type="SAM" id="MobiDB-lite"/>
    </source>
</evidence>
<evidence type="ECO:0000313" key="9">
    <source>
        <dbReference type="Proteomes" id="UP000494256"/>
    </source>
</evidence>
<proteinExistence type="predicted"/>
<feature type="domain" description="DM" evidence="7">
    <location>
        <begin position="293"/>
        <end position="340"/>
    </location>
</feature>
<dbReference type="Pfam" id="PF00751">
    <property type="entry name" value="DM"/>
    <property type="match status" value="1"/>
</dbReference>
<feature type="compositionally biased region" description="Pro residues" evidence="6">
    <location>
        <begin position="405"/>
        <end position="427"/>
    </location>
</feature>
<dbReference type="GO" id="GO:0043565">
    <property type="term" value="F:sequence-specific DNA binding"/>
    <property type="evidence" value="ECO:0007669"/>
    <property type="project" value="InterPro"/>
</dbReference>
<feature type="DNA-binding region" description="DM" evidence="5">
    <location>
        <begin position="293"/>
        <end position="340"/>
    </location>
</feature>
<sequence length="427" mass="47485">MKECDHSELMAFFGLLFIAGVQRSGRQNLSDLWASDGTGIEIFRLTMSQRRFHFIQSCICFDDLVTRDVRQSVDNLAPIRDLFDAFVSNCQNAYKPGEYLTIDEMLVAFRGRCKFRQYIPSKPAKYGLKIIALVDAKTFYITNLEIYAGKQPDGPYAKSNKPFDVVDRIVQPVSKTNRNITFDNWFTSYELVLHLLKEHQLTSVAINAVAWRGGARGGADCAGGGGKQSYRYRASRRVCVRFAPDEFAANTAENEGQVMVSVGAWRRRTPDDCEERSEPGASSSAVPRAPPNCARCRNHRLKIELKGHKRYCKYRNCLCEKCRLTADRQRVMAQQTAMRRAQAQDEARARARVTGLQPPGVELDHPDLPQVKAPRSPVIPPAPSRSLGSPSCDSVPGSPGVSPYAAPPTSAPPQPLMPPLLPPQQPG</sequence>
<dbReference type="PANTHER" id="PTHR46599:SF6">
    <property type="entry name" value="DUAL SPECIFICITY PHOSPHATASE 26"/>
    <property type="match status" value="1"/>
</dbReference>
<evidence type="ECO:0000256" key="5">
    <source>
        <dbReference type="PROSITE-ProRule" id="PRU00070"/>
    </source>
</evidence>
<keyword evidence="3 5" id="KW-0238">DNA-binding</keyword>
<dbReference type="InterPro" id="IPR001275">
    <property type="entry name" value="DM_DNA-bd"/>
</dbReference>
<comment type="subcellular location">
    <subcellularLocation>
        <location evidence="5">Nucleus</location>
    </subcellularLocation>
</comment>
<dbReference type="GO" id="GO:0006355">
    <property type="term" value="P:regulation of DNA-templated transcription"/>
    <property type="evidence" value="ECO:0007669"/>
    <property type="project" value="InterPro"/>
</dbReference>
<organism evidence="8 9">
    <name type="scientific">Arctia plantaginis</name>
    <name type="common">Wood tiger moth</name>
    <name type="synonym">Phalaena plantaginis</name>
    <dbReference type="NCBI Taxonomy" id="874455"/>
    <lineage>
        <taxon>Eukaryota</taxon>
        <taxon>Metazoa</taxon>
        <taxon>Ecdysozoa</taxon>
        <taxon>Arthropoda</taxon>
        <taxon>Hexapoda</taxon>
        <taxon>Insecta</taxon>
        <taxon>Pterygota</taxon>
        <taxon>Neoptera</taxon>
        <taxon>Endopterygota</taxon>
        <taxon>Lepidoptera</taxon>
        <taxon>Glossata</taxon>
        <taxon>Ditrysia</taxon>
        <taxon>Noctuoidea</taxon>
        <taxon>Erebidae</taxon>
        <taxon>Arctiinae</taxon>
        <taxon>Arctia</taxon>
    </lineage>
</organism>
<dbReference type="InterPro" id="IPR036407">
    <property type="entry name" value="DM_DNA-bd_sf"/>
</dbReference>
<evidence type="ECO:0000259" key="7">
    <source>
        <dbReference type="PROSITE" id="PS50809"/>
    </source>
</evidence>
<dbReference type="GO" id="GO:0005634">
    <property type="term" value="C:nucleus"/>
    <property type="evidence" value="ECO:0007669"/>
    <property type="project" value="UniProtKB-SubCell"/>
</dbReference>
<reference evidence="8 9" key="1">
    <citation type="submission" date="2020-04" db="EMBL/GenBank/DDBJ databases">
        <authorList>
            <person name="Wallbank WR R."/>
            <person name="Pardo Diaz C."/>
            <person name="Kozak K."/>
            <person name="Martin S."/>
            <person name="Jiggins C."/>
            <person name="Moest M."/>
            <person name="Warren A I."/>
            <person name="Byers J.R.P. K."/>
            <person name="Montejo-Kovacevich G."/>
            <person name="Yen C E."/>
        </authorList>
    </citation>
    <scope>NUCLEOTIDE SEQUENCE [LARGE SCALE GENOMIC DNA]</scope>
</reference>